<feature type="binding site" evidence="14">
    <location>
        <position position="328"/>
    </location>
    <ligand>
        <name>FAD</name>
        <dbReference type="ChEBI" id="CHEBI:57692"/>
    </ligand>
</feature>
<comment type="subunit">
    <text evidence="2">Homotetramer.</text>
</comment>
<evidence type="ECO:0000256" key="1">
    <source>
        <dbReference type="ARBA" id="ARBA00007532"/>
    </source>
</evidence>
<keyword evidence="7 14" id="KW-0520">NAD</keyword>
<name>A0A154V0N8_9MICO</name>
<evidence type="ECO:0000313" key="17">
    <source>
        <dbReference type="EMBL" id="KZC94933.1"/>
    </source>
</evidence>
<feature type="binding site" evidence="14">
    <location>
        <position position="287"/>
    </location>
    <ligand>
        <name>NAD(+)</name>
        <dbReference type="ChEBI" id="CHEBI:57540"/>
    </ligand>
</feature>
<dbReference type="Gene3D" id="3.50.50.60">
    <property type="entry name" value="FAD/NAD(P)-binding domain"/>
    <property type="match status" value="2"/>
</dbReference>
<evidence type="ECO:0000256" key="11">
    <source>
        <dbReference type="ARBA" id="ARBA00076614"/>
    </source>
</evidence>
<dbReference type="PANTHER" id="PTHR43014:SF1">
    <property type="entry name" value="NAD(P)H DEHYDROGENASE (QUINONE)"/>
    <property type="match status" value="1"/>
</dbReference>
<dbReference type="InterPro" id="IPR004099">
    <property type="entry name" value="Pyr_nucl-diS_OxRdtase_dimer"/>
</dbReference>
<keyword evidence="4" id="KW-0285">Flavoprotein</keyword>
<evidence type="ECO:0000256" key="4">
    <source>
        <dbReference type="ARBA" id="ARBA00022630"/>
    </source>
</evidence>
<dbReference type="EMBL" id="LQXA01000034">
    <property type="protein sequence ID" value="KZC94933.1"/>
    <property type="molecule type" value="Genomic_DNA"/>
</dbReference>
<dbReference type="Pfam" id="PF02852">
    <property type="entry name" value="Pyr_redox_dim"/>
    <property type="match status" value="1"/>
</dbReference>
<dbReference type="PANTHER" id="PTHR43014">
    <property type="entry name" value="MERCURIC REDUCTASE"/>
    <property type="match status" value="1"/>
</dbReference>
<comment type="caution">
    <text evidence="17">The sequence shown here is derived from an EMBL/GenBank/DDBJ whole genome shotgun (WGS) entry which is preliminary data.</text>
</comment>
<dbReference type="Proteomes" id="UP000076218">
    <property type="component" value="Unassembled WGS sequence"/>
</dbReference>
<dbReference type="RefSeq" id="WP_063071686.1">
    <property type="nucleotide sequence ID" value="NZ_LQXA01000034.1"/>
</dbReference>
<feature type="domain" description="Pyridine nucleotide-disulphide oxidoreductase dimerisation" evidence="15">
    <location>
        <begin position="365"/>
        <end position="471"/>
    </location>
</feature>
<protein>
    <recommendedName>
        <fullName evidence="10">NAD(P)H dehydrogenase (quinone)</fullName>
        <ecNumber evidence="3">1.6.5.2</ecNumber>
    </recommendedName>
    <alternativeName>
        <fullName evidence="13">NAD(P)H quinone reductase</fullName>
    </alternativeName>
    <alternativeName>
        <fullName evidence="11">NAD(P)H: menadione oxidoreductase</fullName>
    </alternativeName>
    <alternativeName>
        <fullName evidence="12">NADH-menadione reductase</fullName>
    </alternativeName>
</protein>
<dbReference type="PRINTS" id="PR00368">
    <property type="entry name" value="FADPNR"/>
</dbReference>
<evidence type="ECO:0000256" key="13">
    <source>
        <dbReference type="ARBA" id="ARBA00079404"/>
    </source>
</evidence>
<accession>A0A154V0N8</accession>
<comment type="similarity">
    <text evidence="1">Belongs to the class-I pyridine nucleotide-disulfide oxidoreductase family.</text>
</comment>
<evidence type="ECO:0000256" key="12">
    <source>
        <dbReference type="ARBA" id="ARBA00077506"/>
    </source>
</evidence>
<dbReference type="SUPFAM" id="SSF51905">
    <property type="entry name" value="FAD/NAD(P)-binding domain"/>
    <property type="match status" value="1"/>
</dbReference>
<evidence type="ECO:0000256" key="9">
    <source>
        <dbReference type="ARBA" id="ARBA00048983"/>
    </source>
</evidence>
<dbReference type="Pfam" id="PF07992">
    <property type="entry name" value="Pyr_redox_2"/>
    <property type="match status" value="1"/>
</dbReference>
<evidence type="ECO:0000256" key="6">
    <source>
        <dbReference type="ARBA" id="ARBA00023002"/>
    </source>
</evidence>
<dbReference type="NCBIfam" id="NF005883">
    <property type="entry name" value="PRK07845.1"/>
    <property type="match status" value="1"/>
</dbReference>
<dbReference type="AlphaFoldDB" id="A0A154V0N8"/>
<dbReference type="OrthoDB" id="4678789at2"/>
<gene>
    <name evidence="17" type="ORF">AWH51_10565</name>
</gene>
<organism evidence="17 18">
    <name type="scientific">Clavibacter tessellarius</name>
    <dbReference type="NCBI Taxonomy" id="31965"/>
    <lineage>
        <taxon>Bacteria</taxon>
        <taxon>Bacillati</taxon>
        <taxon>Actinomycetota</taxon>
        <taxon>Actinomycetes</taxon>
        <taxon>Micrococcales</taxon>
        <taxon>Microbacteriaceae</taxon>
        <taxon>Clavibacter</taxon>
    </lineage>
</organism>
<dbReference type="FunFam" id="3.50.50.60:FF:000054">
    <property type="entry name" value="Flavoprotein disulfide reductase"/>
    <property type="match status" value="1"/>
</dbReference>
<evidence type="ECO:0000256" key="7">
    <source>
        <dbReference type="ARBA" id="ARBA00023027"/>
    </source>
</evidence>
<dbReference type="Gene3D" id="3.30.390.30">
    <property type="match status" value="1"/>
</dbReference>
<evidence type="ECO:0000256" key="14">
    <source>
        <dbReference type="PIRSR" id="PIRSR000350-3"/>
    </source>
</evidence>
<evidence type="ECO:0000259" key="15">
    <source>
        <dbReference type="Pfam" id="PF02852"/>
    </source>
</evidence>
<evidence type="ECO:0000256" key="3">
    <source>
        <dbReference type="ARBA" id="ARBA00012648"/>
    </source>
</evidence>
<keyword evidence="5 14" id="KW-0274">FAD</keyword>
<comment type="catalytic activity">
    <reaction evidence="9">
        <text>a quinone + NADPH + H(+) = a quinol + NADP(+)</text>
        <dbReference type="Rhea" id="RHEA:46164"/>
        <dbReference type="ChEBI" id="CHEBI:15378"/>
        <dbReference type="ChEBI" id="CHEBI:24646"/>
        <dbReference type="ChEBI" id="CHEBI:57783"/>
        <dbReference type="ChEBI" id="CHEBI:58349"/>
        <dbReference type="ChEBI" id="CHEBI:132124"/>
        <dbReference type="EC" id="1.6.5.2"/>
    </reaction>
</comment>
<dbReference type="EC" id="1.6.5.2" evidence="3"/>
<evidence type="ECO:0000256" key="5">
    <source>
        <dbReference type="ARBA" id="ARBA00022827"/>
    </source>
</evidence>
<evidence type="ECO:0000256" key="2">
    <source>
        <dbReference type="ARBA" id="ARBA00011881"/>
    </source>
</evidence>
<sequence length="479" mass="50255">MGYEFEANQRIAILGGGPGGYEAAIAGAQLGAEVTLVERVGVGGSAVMTDVVPSKTLIATAEATNALGEAADLGVQFFSRGEQTRRPVRPEVAVNLQAVNDRLLRLARQQSEDMKSSLIRAGVRIVQGEGRLDGPNRIIVSTGRGGAGTDFDEIDADTTVISTGASPRILPTARPDGERILTWTQLYTMECVPEHLIVVGSGVTGAEFASAYTALGAKVTLISSRDQVLPGEDADAARVIEDVFTRNGMTVLSKSRAESVVRDGDRVVATLSDGRVVEGSHCLMAVGSVPNTAGIGLEEAGVQMSDSGHIRVNRVARTSVPSVYAAGDCTTFLPLASVAAMQGRTAVYHAMGDAVSPTELRNVTSNIFTQPEIATVGWSQKQIEEGLAQGDIYKLPLASNPRAKMQNVKDGFVKLFARTGSGTVIGGVIVAPKASELIFPLALAVEHRLTVDDVARAFTVYPSLSGSISDAARAMHIVL</sequence>
<dbReference type="STRING" id="31965.AWH51_10565"/>
<evidence type="ECO:0000256" key="8">
    <source>
        <dbReference type="ARBA" id="ARBA00047678"/>
    </source>
</evidence>
<dbReference type="InterPro" id="IPR036188">
    <property type="entry name" value="FAD/NAD-bd_sf"/>
</dbReference>
<dbReference type="InterPro" id="IPR001100">
    <property type="entry name" value="Pyr_nuc-diS_OxRdtase"/>
</dbReference>
<dbReference type="InterPro" id="IPR016156">
    <property type="entry name" value="FAD/NAD-linked_Rdtase_dimer_sf"/>
</dbReference>
<dbReference type="GO" id="GO:0050660">
    <property type="term" value="F:flavin adenine dinucleotide binding"/>
    <property type="evidence" value="ECO:0007669"/>
    <property type="project" value="TreeGrafter"/>
</dbReference>
<dbReference type="InterPro" id="IPR023753">
    <property type="entry name" value="FAD/NAD-binding_dom"/>
</dbReference>
<keyword evidence="14" id="KW-0547">Nucleotide-binding</keyword>
<reference evidence="17 18" key="1">
    <citation type="submission" date="2016-01" db="EMBL/GenBank/DDBJ databases">
        <title>Draft genome sequence of Clavibacter michiganensis subsp. tessellarius DOAB 609.</title>
        <authorList>
            <person name="Tambong J.T."/>
        </authorList>
    </citation>
    <scope>NUCLEOTIDE SEQUENCE [LARGE SCALE GENOMIC DNA]</scope>
    <source>
        <strain evidence="17 18">DOAB 609</strain>
    </source>
</reference>
<feature type="binding site" evidence="14">
    <location>
        <position position="55"/>
    </location>
    <ligand>
        <name>FAD</name>
        <dbReference type="ChEBI" id="CHEBI:57692"/>
    </ligand>
</feature>
<feature type="binding site" evidence="14">
    <location>
        <begin position="200"/>
        <end position="207"/>
    </location>
    <ligand>
        <name>NAD(+)</name>
        <dbReference type="ChEBI" id="CHEBI:57540"/>
    </ligand>
</feature>
<evidence type="ECO:0000259" key="16">
    <source>
        <dbReference type="Pfam" id="PF07992"/>
    </source>
</evidence>
<dbReference type="PIRSF" id="PIRSF000350">
    <property type="entry name" value="Mercury_reductase_MerA"/>
    <property type="match status" value="1"/>
</dbReference>
<feature type="binding site" evidence="14">
    <location>
        <position position="130"/>
    </location>
    <ligand>
        <name>FAD</name>
        <dbReference type="ChEBI" id="CHEBI:57692"/>
    </ligand>
</feature>
<feature type="domain" description="FAD/NAD(P)-binding" evidence="16">
    <location>
        <begin position="10"/>
        <end position="343"/>
    </location>
</feature>
<comment type="cofactor">
    <cofactor evidence="14">
        <name>FAD</name>
        <dbReference type="ChEBI" id="CHEBI:57692"/>
    </cofactor>
    <text evidence="14">Binds 1 FAD per subunit.</text>
</comment>
<proteinExistence type="inferred from homology"/>
<dbReference type="SUPFAM" id="SSF55424">
    <property type="entry name" value="FAD/NAD-linked reductases, dimerisation (C-terminal) domain"/>
    <property type="match status" value="1"/>
</dbReference>
<dbReference type="PRINTS" id="PR00411">
    <property type="entry name" value="PNDRDTASEI"/>
</dbReference>
<keyword evidence="6" id="KW-0560">Oxidoreductase</keyword>
<dbReference type="GO" id="GO:0003955">
    <property type="term" value="F:NAD(P)H dehydrogenase (quinone) activity"/>
    <property type="evidence" value="ECO:0007669"/>
    <property type="project" value="UniProtKB-EC"/>
</dbReference>
<evidence type="ECO:0000313" key="18">
    <source>
        <dbReference type="Proteomes" id="UP000076218"/>
    </source>
</evidence>
<comment type="catalytic activity">
    <reaction evidence="8">
        <text>a quinone + NADH + H(+) = a quinol + NAD(+)</text>
        <dbReference type="Rhea" id="RHEA:46160"/>
        <dbReference type="ChEBI" id="CHEBI:15378"/>
        <dbReference type="ChEBI" id="CHEBI:24646"/>
        <dbReference type="ChEBI" id="CHEBI:57540"/>
        <dbReference type="ChEBI" id="CHEBI:57945"/>
        <dbReference type="ChEBI" id="CHEBI:132124"/>
        <dbReference type="EC" id="1.6.5.2"/>
    </reaction>
</comment>
<evidence type="ECO:0000256" key="10">
    <source>
        <dbReference type="ARBA" id="ARBA00072193"/>
    </source>
</evidence>